<dbReference type="InterPro" id="IPR005290">
    <property type="entry name" value="Ribosomal_uS15_bac-type"/>
</dbReference>
<keyword evidence="3 4" id="KW-0687">Ribonucleoprotein</keyword>
<dbReference type="HOGENOM" id="CLU_877508_0_0_1"/>
<reference evidence="5 7" key="1">
    <citation type="journal article" date="2011" name="Science">
        <title>Comparative functional genomics of the fission yeasts.</title>
        <authorList>
            <person name="Rhind N."/>
            <person name="Chen Z."/>
            <person name="Yassour M."/>
            <person name="Thompson D.A."/>
            <person name="Haas B.J."/>
            <person name="Habib N."/>
            <person name="Wapinski I."/>
            <person name="Roy S."/>
            <person name="Lin M.F."/>
            <person name="Heiman D.I."/>
            <person name="Young S.K."/>
            <person name="Furuya K."/>
            <person name="Guo Y."/>
            <person name="Pidoux A."/>
            <person name="Chen H.M."/>
            <person name="Robbertse B."/>
            <person name="Goldberg J.M."/>
            <person name="Aoki K."/>
            <person name="Bayne E.H."/>
            <person name="Berlin A.M."/>
            <person name="Desjardins C.A."/>
            <person name="Dobbs E."/>
            <person name="Dukaj L."/>
            <person name="Fan L."/>
            <person name="FitzGerald M.G."/>
            <person name="French C."/>
            <person name="Gujja S."/>
            <person name="Hansen K."/>
            <person name="Keifenheim D."/>
            <person name="Levin J.Z."/>
            <person name="Mosher R.A."/>
            <person name="Mueller C.A."/>
            <person name="Pfiffner J."/>
            <person name="Priest M."/>
            <person name="Russ C."/>
            <person name="Smialowska A."/>
            <person name="Swoboda P."/>
            <person name="Sykes S.M."/>
            <person name="Vaughn M."/>
            <person name="Vengrova S."/>
            <person name="Yoder R."/>
            <person name="Zeng Q."/>
            <person name="Allshire R."/>
            <person name="Baulcombe D."/>
            <person name="Birren B.W."/>
            <person name="Brown W."/>
            <person name="Ekwall K."/>
            <person name="Kellis M."/>
            <person name="Leatherwood J."/>
            <person name="Levin H."/>
            <person name="Margalit H."/>
            <person name="Martienssen R."/>
            <person name="Nieduszynski C.A."/>
            <person name="Spatafora J.W."/>
            <person name="Friedman N."/>
            <person name="Dalgaard J.Z."/>
            <person name="Baumann P."/>
            <person name="Niki H."/>
            <person name="Regev A."/>
            <person name="Nusbaum C."/>
        </authorList>
    </citation>
    <scope>NUCLEOTIDE SEQUENCE [LARGE SCALE GENOMIC DNA]</scope>
    <source>
        <strain evidence="7">yFS275 / FY16936</strain>
    </source>
</reference>
<dbReference type="PANTHER" id="PTHR23321:SF26">
    <property type="entry name" value="SMALL RIBOSOMAL SUBUNIT PROTEIN US15M"/>
    <property type="match status" value="1"/>
</dbReference>
<evidence type="ECO:0000313" key="6">
    <source>
        <dbReference type="JaponicusDB" id="SJAG_03053"/>
    </source>
</evidence>
<dbReference type="VEuPathDB" id="FungiDB:SJAG_03053"/>
<dbReference type="JaponicusDB" id="SJAG_03053">
    <property type="gene designation" value="mrps28"/>
</dbReference>
<dbReference type="GO" id="GO:1990904">
    <property type="term" value="C:ribonucleoprotein complex"/>
    <property type="evidence" value="ECO:0007669"/>
    <property type="project" value="UniProtKB-KW"/>
</dbReference>
<dbReference type="eggNOG" id="KOG2815">
    <property type="taxonomic scope" value="Eukaryota"/>
</dbReference>
<evidence type="ECO:0000313" key="7">
    <source>
        <dbReference type="Proteomes" id="UP000001744"/>
    </source>
</evidence>
<dbReference type="InterPro" id="IPR000589">
    <property type="entry name" value="Ribosomal_uS15"/>
</dbReference>
<dbReference type="GO" id="GO:0005737">
    <property type="term" value="C:cytoplasm"/>
    <property type="evidence" value="ECO:0007669"/>
    <property type="project" value="UniProtKB-ARBA"/>
</dbReference>
<comment type="similarity">
    <text evidence="1 4">Belongs to the universal ribosomal protein uS15 family.</text>
</comment>
<organism evidence="5 7">
    <name type="scientific">Schizosaccharomyces japonicus (strain yFS275 / FY16936)</name>
    <name type="common">Fission yeast</name>
    <dbReference type="NCBI Taxonomy" id="402676"/>
    <lineage>
        <taxon>Eukaryota</taxon>
        <taxon>Fungi</taxon>
        <taxon>Dikarya</taxon>
        <taxon>Ascomycota</taxon>
        <taxon>Taphrinomycotina</taxon>
        <taxon>Schizosaccharomycetes</taxon>
        <taxon>Schizosaccharomycetales</taxon>
        <taxon>Schizosaccharomycetaceae</taxon>
        <taxon>Schizosaccharomyces</taxon>
    </lineage>
</organism>
<gene>
    <name evidence="6" type="primary">mrps28</name>
    <name evidence="5" type="ORF">SJAG_03053</name>
</gene>
<dbReference type="Gene3D" id="1.10.287.10">
    <property type="entry name" value="S15/NS1, RNA-binding"/>
    <property type="match status" value="1"/>
</dbReference>
<dbReference type="NCBIfam" id="TIGR00952">
    <property type="entry name" value="S15_bact"/>
    <property type="match status" value="1"/>
</dbReference>
<name>B6K371_SCHJY</name>
<protein>
    <submittedName>
        <fullName evidence="5">Ribosomal protein subunit S28</fullName>
    </submittedName>
</protein>
<dbReference type="SMART" id="SM01387">
    <property type="entry name" value="Ribosomal_S15"/>
    <property type="match status" value="1"/>
</dbReference>
<evidence type="ECO:0000313" key="5">
    <source>
        <dbReference type="EMBL" id="EEB07928.1"/>
    </source>
</evidence>
<dbReference type="PANTHER" id="PTHR23321">
    <property type="entry name" value="RIBOSOMAL PROTEIN S15, BACTERIAL AND ORGANELLAR"/>
    <property type="match status" value="1"/>
</dbReference>
<keyword evidence="2 4" id="KW-0689">Ribosomal protein</keyword>
<dbReference type="CDD" id="cd00353">
    <property type="entry name" value="Ribosomal_S15p_S13e"/>
    <property type="match status" value="1"/>
</dbReference>
<evidence type="ECO:0000256" key="3">
    <source>
        <dbReference type="ARBA" id="ARBA00023274"/>
    </source>
</evidence>
<dbReference type="OrthoDB" id="441444at2759"/>
<evidence type="ECO:0000256" key="1">
    <source>
        <dbReference type="ARBA" id="ARBA00008434"/>
    </source>
</evidence>
<sequence length="267" mass="31409">MESCFRFFFRRQSSFPVQCINKSKNIWVSGFHNSAMTLAARNASKRIQLANIKKKKNKARQAELREQRKPNLGNVITGQPTEWTQSLYNPVPYLSGSMRANNTMQECNHFTQKQELNSILESIHKHLRKLRKQSASNFAEEMPAEHDNLLQETKDEYIRRLFDIQNSNFKSIRLLNIQKALRDFGHSERDTGSPEVQAAVYSAKIFAIKDHCDHHRKDYACKRYLSYLVHRRRRILKYLRRKDRQRYDDCISRLGLTDAAVTCEINV</sequence>
<keyword evidence="7" id="KW-1185">Reference proteome</keyword>
<dbReference type="Pfam" id="PF00312">
    <property type="entry name" value="Ribosomal_S15"/>
    <property type="match status" value="1"/>
</dbReference>
<evidence type="ECO:0000256" key="4">
    <source>
        <dbReference type="RuleBase" id="RU003919"/>
    </source>
</evidence>
<dbReference type="HAMAP" id="MF_01343_B">
    <property type="entry name" value="Ribosomal_uS15_B"/>
    <property type="match status" value="1"/>
</dbReference>
<proteinExistence type="inferred from homology"/>
<dbReference type="RefSeq" id="XP_002174221.1">
    <property type="nucleotide sequence ID" value="XM_002174185.1"/>
</dbReference>
<dbReference type="Proteomes" id="UP000001744">
    <property type="component" value="Unassembled WGS sequence"/>
</dbReference>
<dbReference type="GO" id="GO:0005840">
    <property type="term" value="C:ribosome"/>
    <property type="evidence" value="ECO:0007669"/>
    <property type="project" value="UniProtKB-KW"/>
</dbReference>
<evidence type="ECO:0000256" key="2">
    <source>
        <dbReference type="ARBA" id="ARBA00022980"/>
    </source>
</evidence>
<dbReference type="GO" id="GO:0003735">
    <property type="term" value="F:structural constituent of ribosome"/>
    <property type="evidence" value="ECO:0007669"/>
    <property type="project" value="InterPro"/>
</dbReference>
<dbReference type="AlphaFoldDB" id="B6K371"/>
<dbReference type="GeneID" id="7048969"/>
<dbReference type="STRING" id="402676.B6K371"/>
<dbReference type="GO" id="GO:0006412">
    <property type="term" value="P:translation"/>
    <property type="evidence" value="ECO:0007669"/>
    <property type="project" value="InterPro"/>
</dbReference>
<dbReference type="EMBL" id="KE651167">
    <property type="protein sequence ID" value="EEB07928.1"/>
    <property type="molecule type" value="Genomic_DNA"/>
</dbReference>
<accession>B6K371</accession>
<dbReference type="SUPFAM" id="SSF47060">
    <property type="entry name" value="S15/NS1 RNA-binding domain"/>
    <property type="match status" value="1"/>
</dbReference>
<dbReference type="OMA" id="NMSQIND"/>
<dbReference type="InterPro" id="IPR009068">
    <property type="entry name" value="uS15_NS1_RNA-bd_sf"/>
</dbReference>